<gene>
    <name evidence="1" type="primary">orf03905</name>
    <name evidence="1" type="ORF">Q903MT_gene3882</name>
</gene>
<reference evidence="1" key="1">
    <citation type="submission" date="2019-03" db="EMBL/GenBank/DDBJ databases">
        <title>Largest Complete Mitochondrial Genome of a Gymnosperm, Sitka Spruce (Picea sitchensis), Indicates Complex Physical Structure.</title>
        <authorList>
            <person name="Jackman S.D."/>
            <person name="Coombe L."/>
            <person name="Warren R."/>
            <person name="Kirk H."/>
            <person name="Trinh E."/>
            <person name="McLeod T."/>
            <person name="Pleasance S."/>
            <person name="Pandoh P."/>
            <person name="Zhao Y."/>
            <person name="Coope R."/>
            <person name="Bousquet J."/>
            <person name="Bohlmann J.C."/>
            <person name="Jones S.J.M."/>
            <person name="Birol I."/>
        </authorList>
    </citation>
    <scope>NUCLEOTIDE SEQUENCE</scope>
    <source>
        <strain evidence="1">Q903</strain>
    </source>
</reference>
<dbReference type="AlphaFoldDB" id="A0A6B9XPI9"/>
<evidence type="ECO:0000313" key="1">
    <source>
        <dbReference type="EMBL" id="QHR89860.1"/>
    </source>
</evidence>
<geneLocation type="mitochondrion" evidence="1"/>
<name>A0A6B9XPI9_PICSI</name>
<keyword evidence="1" id="KW-0496">Mitochondrion</keyword>
<protein>
    <submittedName>
        <fullName evidence="1">Uncharacterized protein</fullName>
    </submittedName>
</protein>
<sequence>MRWMSRPLPFVLSNYSPLLFIKHQLSIYNSTIIYNRNIFLLLFIPPPGQMQVSALIPSSSNSPYIIISRNSRLVWE</sequence>
<accession>A0A6B9XPI9</accession>
<proteinExistence type="predicted"/>
<organism evidence="1">
    <name type="scientific">Picea sitchensis</name>
    <name type="common">Sitka spruce</name>
    <name type="synonym">Pinus sitchensis</name>
    <dbReference type="NCBI Taxonomy" id="3332"/>
    <lineage>
        <taxon>Eukaryota</taxon>
        <taxon>Viridiplantae</taxon>
        <taxon>Streptophyta</taxon>
        <taxon>Embryophyta</taxon>
        <taxon>Tracheophyta</taxon>
        <taxon>Spermatophyta</taxon>
        <taxon>Pinopsida</taxon>
        <taxon>Pinidae</taxon>
        <taxon>Conifers I</taxon>
        <taxon>Pinales</taxon>
        <taxon>Pinaceae</taxon>
        <taxon>Picea</taxon>
    </lineage>
</organism>
<dbReference type="EMBL" id="MK697699">
    <property type="protein sequence ID" value="QHR89860.1"/>
    <property type="molecule type" value="Genomic_DNA"/>
</dbReference>